<keyword evidence="4" id="KW-1185">Reference proteome</keyword>
<name>A0A8H7ZIP9_9ASCO</name>
<dbReference type="AlphaFoldDB" id="A0A8H7ZIP9"/>
<dbReference type="RefSeq" id="XP_067549014.1">
    <property type="nucleotide sequence ID" value="XM_067690560.1"/>
</dbReference>
<dbReference type="SMART" id="SM01007">
    <property type="entry name" value="Aldolase_II"/>
    <property type="match status" value="1"/>
</dbReference>
<reference evidence="3 4" key="1">
    <citation type="submission" date="2020-12" db="EMBL/GenBank/DDBJ databases">
        <title>Effect of drift, selection, and recombination on the evolution of hybrid genomes in Candida yeast pathogens.</title>
        <authorList>
            <person name="Mixao V."/>
            <person name="Ksiezopolska E."/>
            <person name="Saus E."/>
            <person name="Boekhout T."/>
            <person name="Gacser A."/>
            <person name="Gabaldon T."/>
        </authorList>
    </citation>
    <scope>NUCLEOTIDE SEQUENCE [LARGE SCALE GENOMIC DNA]</scope>
    <source>
        <strain evidence="3 4">BP57</strain>
    </source>
</reference>
<dbReference type="EMBL" id="JAEOAQ010000002">
    <property type="protein sequence ID" value="KAG5419898.1"/>
    <property type="molecule type" value="Genomic_DNA"/>
</dbReference>
<dbReference type="InterPro" id="IPR036409">
    <property type="entry name" value="Aldolase_II/adducin_N_sf"/>
</dbReference>
<dbReference type="PANTHER" id="PTHR10672">
    <property type="entry name" value="ADDUCIN"/>
    <property type="match status" value="1"/>
</dbReference>
<dbReference type="NCBIfam" id="NF004855">
    <property type="entry name" value="PRK06208.1"/>
    <property type="match status" value="1"/>
</dbReference>
<feature type="domain" description="Class II aldolase/adducin N-terminal" evidence="2">
    <location>
        <begin position="57"/>
        <end position="240"/>
    </location>
</feature>
<feature type="compositionally biased region" description="Low complexity" evidence="1">
    <location>
        <begin position="1"/>
        <end position="16"/>
    </location>
</feature>
<dbReference type="GO" id="GO:0051015">
    <property type="term" value="F:actin filament binding"/>
    <property type="evidence" value="ECO:0007669"/>
    <property type="project" value="TreeGrafter"/>
</dbReference>
<dbReference type="InterPro" id="IPR001303">
    <property type="entry name" value="Aldolase_II/adducin_N"/>
</dbReference>
<evidence type="ECO:0000256" key="1">
    <source>
        <dbReference type="SAM" id="MobiDB-lite"/>
    </source>
</evidence>
<protein>
    <recommendedName>
        <fullName evidence="2">Class II aldolase/adducin N-terminal domain-containing protein</fullName>
    </recommendedName>
</protein>
<dbReference type="Gene3D" id="3.40.225.10">
    <property type="entry name" value="Class II aldolase/adducin N-terminal domain"/>
    <property type="match status" value="1"/>
</dbReference>
<gene>
    <name evidence="3" type="ORF">I9W82_001778</name>
</gene>
<dbReference type="FunFam" id="3.40.225.10:FF:000009">
    <property type="entry name" value="Class II aldolase/adducin N-terminal"/>
    <property type="match status" value="1"/>
</dbReference>
<dbReference type="GO" id="GO:0005856">
    <property type="term" value="C:cytoskeleton"/>
    <property type="evidence" value="ECO:0007669"/>
    <property type="project" value="TreeGrafter"/>
</dbReference>
<dbReference type="Proteomes" id="UP000669133">
    <property type="component" value="Unassembled WGS sequence"/>
</dbReference>
<evidence type="ECO:0000259" key="2">
    <source>
        <dbReference type="SMART" id="SM01007"/>
    </source>
</evidence>
<feature type="region of interest" description="Disordered" evidence="1">
    <location>
        <begin position="1"/>
        <end position="20"/>
    </location>
</feature>
<organism evidence="3 4">
    <name type="scientific">Candida metapsilosis</name>
    <dbReference type="NCBI Taxonomy" id="273372"/>
    <lineage>
        <taxon>Eukaryota</taxon>
        <taxon>Fungi</taxon>
        <taxon>Dikarya</taxon>
        <taxon>Ascomycota</taxon>
        <taxon>Saccharomycotina</taxon>
        <taxon>Pichiomycetes</taxon>
        <taxon>Debaryomycetaceae</taxon>
        <taxon>Candida/Lodderomyces clade</taxon>
        <taxon>Candida</taxon>
    </lineage>
</organism>
<proteinExistence type="predicted"/>
<dbReference type="Pfam" id="PF00596">
    <property type="entry name" value="Aldolase_II"/>
    <property type="match status" value="1"/>
</dbReference>
<dbReference type="InterPro" id="IPR051017">
    <property type="entry name" value="Aldolase-II_Adducin_sf"/>
</dbReference>
<accession>A0A8H7ZIP9</accession>
<comment type="caution">
    <text evidence="3">The sequence shown here is derived from an EMBL/GenBank/DDBJ whole genome shotgun (WGS) entry which is preliminary data.</text>
</comment>
<dbReference type="SUPFAM" id="SSF53639">
    <property type="entry name" value="AraD/HMP-PK domain-like"/>
    <property type="match status" value="1"/>
</dbReference>
<dbReference type="PANTHER" id="PTHR10672:SF25">
    <property type="entry name" value="MEIOTICALLY UP-REGULATED GENE 14 PROTEIN"/>
    <property type="match status" value="1"/>
</dbReference>
<sequence length="294" mass="32734">MTSTKTTTTSIRSSKTVQLQQQQRCNNLPNIVKGDYSHPYSIPNFTSLKDKRKWALQHMAGAFRVFARKGYTEGTIGHVSLRDPVDPTTFWINPMGKHFALMKVSDLVHVDQDGNVLPTGNQAAIKTAGFLMHSAIHQARPDVNAACHFHSVHGKAWSCFGKSLDMINQDVCIFYNRHSVYAEFNGAVLNEKESEKIVKTLGENGKGIILQNHGLLTVGSTIDEAAYLFTLMERCCQVQLLAQSASLQGEKCPKLIGDEEAQFCESTHGGAETLYTEFQPDLELEMHLNDDFLN</sequence>
<evidence type="ECO:0000313" key="3">
    <source>
        <dbReference type="EMBL" id="KAG5419898.1"/>
    </source>
</evidence>
<dbReference type="GeneID" id="93650407"/>
<evidence type="ECO:0000313" key="4">
    <source>
        <dbReference type="Proteomes" id="UP000669133"/>
    </source>
</evidence>
<dbReference type="OrthoDB" id="3238794at2759"/>